<proteinExistence type="predicted"/>
<organism evidence="2 4">
    <name type="scientific">Candidatus Chlorohelix allophototropha</name>
    <dbReference type="NCBI Taxonomy" id="3003348"/>
    <lineage>
        <taxon>Bacteria</taxon>
        <taxon>Bacillati</taxon>
        <taxon>Chloroflexota</taxon>
        <taxon>Chloroflexia</taxon>
        <taxon>Candidatus Chloroheliales</taxon>
        <taxon>Candidatus Chloroheliaceae</taxon>
        <taxon>Candidatus Chlorohelix</taxon>
    </lineage>
</organism>
<dbReference type="RefSeq" id="WP_341467902.1">
    <property type="nucleotide sequence ID" value="NZ_CP128399.1"/>
</dbReference>
<dbReference type="GO" id="GO:0019685">
    <property type="term" value="P:photosynthesis, dark reaction"/>
    <property type="evidence" value="ECO:0007669"/>
    <property type="project" value="InterPro"/>
</dbReference>
<dbReference type="Proteomes" id="UP000521676">
    <property type="component" value="Unassembled WGS sequence"/>
</dbReference>
<feature type="transmembrane region" description="Helical" evidence="1">
    <location>
        <begin position="20"/>
        <end position="44"/>
    </location>
</feature>
<evidence type="ECO:0000256" key="1">
    <source>
        <dbReference type="SAM" id="Phobius"/>
    </source>
</evidence>
<dbReference type="GO" id="GO:0030494">
    <property type="term" value="P:bacteriochlorophyll biosynthetic process"/>
    <property type="evidence" value="ECO:0007669"/>
    <property type="project" value="InterPro"/>
</dbReference>
<dbReference type="GO" id="GO:0016836">
    <property type="term" value="F:hydro-lyase activity"/>
    <property type="evidence" value="ECO:0007669"/>
    <property type="project" value="InterPro"/>
</dbReference>
<feature type="transmembrane region" description="Helical" evidence="1">
    <location>
        <begin position="87"/>
        <end position="110"/>
    </location>
</feature>
<feature type="transmembrane region" description="Helical" evidence="1">
    <location>
        <begin position="116"/>
        <end position="137"/>
    </location>
</feature>
<evidence type="ECO:0000313" key="4">
    <source>
        <dbReference type="Proteomes" id="UP000521676"/>
    </source>
</evidence>
<dbReference type="NCBIfam" id="TIGR02020">
    <property type="entry name" value="BchF"/>
    <property type="match status" value="1"/>
</dbReference>
<dbReference type="EMBL" id="JACATZ010000001">
    <property type="protein sequence ID" value="NWJ46647.1"/>
    <property type="molecule type" value="Genomic_DNA"/>
</dbReference>
<evidence type="ECO:0000313" key="5">
    <source>
        <dbReference type="Proteomes" id="UP001431572"/>
    </source>
</evidence>
<keyword evidence="1" id="KW-0472">Membrane</keyword>
<feature type="transmembrane region" description="Helical" evidence="1">
    <location>
        <begin position="56"/>
        <end position="75"/>
    </location>
</feature>
<dbReference type="Proteomes" id="UP001431572">
    <property type="component" value="Chromosome 1"/>
</dbReference>
<protein>
    <submittedName>
        <fullName evidence="2">2-vinyl bacteriochlorophyllide hydratase</fullName>
    </submittedName>
</protein>
<accession>A0A8T7M017</accession>
<dbReference type="EMBL" id="CP128399">
    <property type="protein sequence ID" value="WJW66017.1"/>
    <property type="molecule type" value="Genomic_DNA"/>
</dbReference>
<reference evidence="2 4" key="1">
    <citation type="submission" date="2020-06" db="EMBL/GenBank/DDBJ databases">
        <title>Anoxygenic phototrophic Chloroflexota member uses a Type I reaction center.</title>
        <authorList>
            <person name="Tsuji J.M."/>
            <person name="Shaw N.A."/>
            <person name="Nagashima S."/>
            <person name="Venkiteswaran J."/>
            <person name="Schiff S.L."/>
            <person name="Hanada S."/>
            <person name="Tank M."/>
            <person name="Neufeld J.D."/>
        </authorList>
    </citation>
    <scope>NUCLEOTIDE SEQUENCE [LARGE SCALE GENOMIC DNA]</scope>
    <source>
        <strain evidence="2">L227-S17</strain>
    </source>
</reference>
<evidence type="ECO:0000313" key="3">
    <source>
        <dbReference type="EMBL" id="WJW66017.1"/>
    </source>
</evidence>
<dbReference type="AlphaFoldDB" id="A0A8T7M017"/>
<dbReference type="InterPro" id="IPR009905">
    <property type="entry name" value="BCHF"/>
</dbReference>
<name>A0A8T7M017_9CHLR</name>
<keyword evidence="5" id="KW-1185">Reference proteome</keyword>
<gene>
    <name evidence="2" type="primary">bchF</name>
    <name evidence="2" type="ORF">HXX08_12270</name>
    <name evidence="3" type="ORF">OZ401_001799</name>
</gene>
<keyword evidence="1" id="KW-0812">Transmembrane</keyword>
<evidence type="ECO:0000313" key="2">
    <source>
        <dbReference type="EMBL" id="NWJ46647.1"/>
    </source>
</evidence>
<keyword evidence="1" id="KW-1133">Transmembrane helix</keyword>
<reference evidence="3" key="2">
    <citation type="journal article" date="2024" name="Nature">
        <title>Anoxygenic phototroph of the Chloroflexota uses a type I reaction centre.</title>
        <authorList>
            <person name="Tsuji J.M."/>
            <person name="Shaw N.A."/>
            <person name="Nagashima S."/>
            <person name="Venkiteswaran J.J."/>
            <person name="Schiff S.L."/>
            <person name="Watanabe T."/>
            <person name="Fukui M."/>
            <person name="Hanada S."/>
            <person name="Tank M."/>
            <person name="Neufeld J.D."/>
        </authorList>
    </citation>
    <scope>NUCLEOTIDE SEQUENCE</scope>
    <source>
        <strain evidence="3">L227-S17</strain>
    </source>
</reference>
<dbReference type="Pfam" id="PF07284">
    <property type="entry name" value="BCHF"/>
    <property type="match status" value="1"/>
</dbReference>
<sequence length="155" mass="17897">MSRYSAEQMERKAKSKWTIVQYIGAPIQVLILFISLGFVIYTLTTDKLFDVTNFTIIFKTAFLYFMFITGMFWEKEVIGAYYLSREFFWEDVVSTIVLILHTLYVMALVTGVDHKALLILILVAYFTVLVNAIQYIIKALKNRANKQSVPALAQD</sequence>